<organism evidence="1 2">
    <name type="scientific">Caldicellulosiruptor saccharolyticus (strain ATCC 43494 / DSM 8903 / Tp8T 6331)</name>
    <dbReference type="NCBI Taxonomy" id="351627"/>
    <lineage>
        <taxon>Bacteria</taxon>
        <taxon>Bacillati</taxon>
        <taxon>Bacillota</taxon>
        <taxon>Bacillota incertae sedis</taxon>
        <taxon>Caldicellulosiruptorales</taxon>
        <taxon>Caldicellulosiruptoraceae</taxon>
        <taxon>Caldicellulosiruptor</taxon>
    </lineage>
</organism>
<dbReference type="STRING" id="351627.Csac_2747"/>
<proteinExistence type="predicted"/>
<dbReference type="HOGENOM" id="CLU_2647702_0_0_9"/>
<name>A4XN27_CALS8</name>
<protein>
    <submittedName>
        <fullName evidence="1">Uncharacterized protein</fullName>
    </submittedName>
</protein>
<keyword evidence="2" id="KW-1185">Reference proteome</keyword>
<gene>
    <name evidence="1" type="ordered locus">Csac_2747</name>
</gene>
<dbReference type="EMBL" id="CP000679">
    <property type="protein sequence ID" value="ABP68312.2"/>
    <property type="molecule type" value="Genomic_DNA"/>
</dbReference>
<dbReference type="KEGG" id="csc:Csac_2747"/>
<evidence type="ECO:0000313" key="1">
    <source>
        <dbReference type="EMBL" id="ABP68312.2"/>
    </source>
</evidence>
<accession>A4XN27</accession>
<evidence type="ECO:0000313" key="2">
    <source>
        <dbReference type="Proteomes" id="UP000000256"/>
    </source>
</evidence>
<dbReference type="RefSeq" id="WP_011918230.1">
    <property type="nucleotide sequence ID" value="NC_009437.1"/>
</dbReference>
<dbReference type="AlphaFoldDB" id="A4XN27"/>
<reference evidence="1 2" key="1">
    <citation type="journal article" date="2008" name="Appl. Environ. Microbiol.">
        <title>Hydrogenomics of the extremely thermophilic bacterium Caldicellulosiruptor saccharolyticus.</title>
        <authorList>
            <person name="van de Werken H.J."/>
            <person name="Verhaart M.R."/>
            <person name="VanFossen A.L."/>
            <person name="Willquist K."/>
            <person name="Lewis D.L."/>
            <person name="Nichols J.D."/>
            <person name="Goorissen H.P."/>
            <person name="Mongodin E.F."/>
            <person name="Nelson K.E."/>
            <person name="van Niel E.W."/>
            <person name="Stams A.J."/>
            <person name="Ward D.E."/>
            <person name="de Vos W.M."/>
            <person name="van der Oost J."/>
            <person name="Kelly R.M."/>
            <person name="Kengen S.W."/>
        </authorList>
    </citation>
    <scope>NUCLEOTIDE SEQUENCE [LARGE SCALE GENOMIC DNA]</scope>
    <source>
        <strain evidence="2">ATCC 43494 / DSM 8903 / Tp8T 6331</strain>
    </source>
</reference>
<sequence>MKSLVNLLALQSSLGIQKFRKYIELITQRLEVADGLVDSLETLVFDLLKKFSKFIRFILPVQFITETQKNTTKKVI</sequence>
<dbReference type="Proteomes" id="UP000000256">
    <property type="component" value="Chromosome"/>
</dbReference>